<keyword evidence="2" id="KW-1185">Reference proteome</keyword>
<name>A0A399EHZ7_9DEIN</name>
<proteinExistence type="predicted"/>
<dbReference type="AlphaFoldDB" id="A0A399EHZ7"/>
<gene>
    <name evidence="1" type="ORF">Mlute_02289</name>
</gene>
<comment type="caution">
    <text evidence="1">The sequence shown here is derived from an EMBL/GenBank/DDBJ whole genome shotgun (WGS) entry which is preliminary data.</text>
</comment>
<evidence type="ECO:0000313" key="2">
    <source>
        <dbReference type="Proteomes" id="UP000265800"/>
    </source>
</evidence>
<organism evidence="1 2">
    <name type="scientific">Meiothermus luteus</name>
    <dbReference type="NCBI Taxonomy" id="2026184"/>
    <lineage>
        <taxon>Bacteria</taxon>
        <taxon>Thermotogati</taxon>
        <taxon>Deinococcota</taxon>
        <taxon>Deinococci</taxon>
        <taxon>Thermales</taxon>
        <taxon>Thermaceae</taxon>
        <taxon>Meiothermus</taxon>
    </lineage>
</organism>
<dbReference type="Gene3D" id="1.20.120.450">
    <property type="entry name" value="dinb family like domain"/>
    <property type="match status" value="1"/>
</dbReference>
<dbReference type="EMBL" id="QWKZ01000088">
    <property type="protein sequence ID" value="RIH83113.1"/>
    <property type="molecule type" value="Genomic_DNA"/>
</dbReference>
<sequence length="152" mass="17781">MPVADLVLRLAKPFLIEKPAWELSLDQHKEALVRSVEPVEQRIQKARSSQAEEIVRHIIGIERWGQRRLQVALGKPLVMDEHHEYKPPAGLDKAHLLYEFRKTRIQTIELAERLKGTIEPTYVPHNALGPLSTRGWLYYLNLHAQWESRRLR</sequence>
<dbReference type="InterPro" id="IPR034660">
    <property type="entry name" value="DinB/YfiT-like"/>
</dbReference>
<accession>A0A399EHZ7</accession>
<reference evidence="1 2" key="1">
    <citation type="submission" date="2018-08" db="EMBL/GenBank/DDBJ databases">
        <title>Meiothermus luteus KCTC 52599 genome sequencing project.</title>
        <authorList>
            <person name="Da Costa M.S."/>
            <person name="Albuquerque L."/>
            <person name="Raposo P."/>
            <person name="Froufe H.J.C."/>
            <person name="Barroso C.S."/>
            <person name="Egas C."/>
        </authorList>
    </citation>
    <scope>NUCLEOTIDE SEQUENCE [LARGE SCALE GENOMIC DNA]</scope>
    <source>
        <strain evidence="1 2">KCTC 52599</strain>
    </source>
</reference>
<protein>
    <recommendedName>
        <fullName evidence="3">DinB-like domain-containing protein</fullName>
    </recommendedName>
</protein>
<evidence type="ECO:0008006" key="3">
    <source>
        <dbReference type="Google" id="ProtNLM"/>
    </source>
</evidence>
<evidence type="ECO:0000313" key="1">
    <source>
        <dbReference type="EMBL" id="RIH83113.1"/>
    </source>
</evidence>
<dbReference type="Proteomes" id="UP000265800">
    <property type="component" value="Unassembled WGS sequence"/>
</dbReference>
<dbReference type="SUPFAM" id="SSF109854">
    <property type="entry name" value="DinB/YfiT-like putative metalloenzymes"/>
    <property type="match status" value="1"/>
</dbReference>